<comment type="caution">
    <text evidence="3">The sequence shown here is derived from an EMBL/GenBank/DDBJ whole genome shotgun (WGS) entry which is preliminary data.</text>
</comment>
<feature type="transmembrane region" description="Helical" evidence="2">
    <location>
        <begin position="30"/>
        <end position="52"/>
    </location>
</feature>
<dbReference type="AlphaFoldDB" id="A0A7Y6B206"/>
<evidence type="ECO:0000313" key="3">
    <source>
        <dbReference type="EMBL" id="NUU45970.1"/>
    </source>
</evidence>
<organism evidence="3 4">
    <name type="scientific">Sphingomonas zeae</name>
    <dbReference type="NCBI Taxonomy" id="1646122"/>
    <lineage>
        <taxon>Bacteria</taxon>
        <taxon>Pseudomonadati</taxon>
        <taxon>Pseudomonadota</taxon>
        <taxon>Alphaproteobacteria</taxon>
        <taxon>Sphingomonadales</taxon>
        <taxon>Sphingomonadaceae</taxon>
        <taxon>Sphingomonas</taxon>
    </lineage>
</organism>
<keyword evidence="1" id="KW-0175">Coiled coil</keyword>
<name>A0A7Y6B206_9SPHN</name>
<dbReference type="RefSeq" id="WP_175310750.1">
    <property type="nucleotide sequence ID" value="NZ_CBCRYR010000030.1"/>
</dbReference>
<evidence type="ECO:0000256" key="1">
    <source>
        <dbReference type="SAM" id="Coils"/>
    </source>
</evidence>
<dbReference type="Proteomes" id="UP000536441">
    <property type="component" value="Unassembled WGS sequence"/>
</dbReference>
<keyword evidence="2" id="KW-0812">Transmembrane</keyword>
<sequence>MSDFERQYAEARRRNAEINRRMEQWARVNAGIGVGALATFVVALILVVYALVSR</sequence>
<gene>
    <name evidence="3" type="ORF">HP438_03140</name>
</gene>
<keyword evidence="4" id="KW-1185">Reference proteome</keyword>
<keyword evidence="2" id="KW-1133">Transmembrane helix</keyword>
<reference evidence="3 4" key="1">
    <citation type="submission" date="2020-05" db="EMBL/GenBank/DDBJ databases">
        <title>Genome Sequencing of Type Strains.</title>
        <authorList>
            <person name="Lemaire J.F."/>
            <person name="Inderbitzin P."/>
            <person name="Gregorio O.A."/>
            <person name="Collins S.B."/>
            <person name="Wespe N."/>
            <person name="Knight-Connoni V."/>
        </authorList>
    </citation>
    <scope>NUCLEOTIDE SEQUENCE [LARGE SCALE GENOMIC DNA]</scope>
    <source>
        <strain evidence="3 4">DSM 100049</strain>
    </source>
</reference>
<accession>A0A7Y6B206</accession>
<evidence type="ECO:0000313" key="4">
    <source>
        <dbReference type="Proteomes" id="UP000536441"/>
    </source>
</evidence>
<keyword evidence="2" id="KW-0472">Membrane</keyword>
<dbReference type="EMBL" id="JABMCH010000050">
    <property type="protein sequence ID" value="NUU45970.1"/>
    <property type="molecule type" value="Genomic_DNA"/>
</dbReference>
<protein>
    <submittedName>
        <fullName evidence="3">Uncharacterized protein</fullName>
    </submittedName>
</protein>
<feature type="coiled-coil region" evidence="1">
    <location>
        <begin position="1"/>
        <end position="28"/>
    </location>
</feature>
<evidence type="ECO:0000256" key="2">
    <source>
        <dbReference type="SAM" id="Phobius"/>
    </source>
</evidence>
<proteinExistence type="predicted"/>